<reference evidence="3 4" key="1">
    <citation type="submission" date="2020-08" db="EMBL/GenBank/DDBJ databases">
        <title>Genomic Encyclopedia of Type Strains, Phase IV (KMG-IV): sequencing the most valuable type-strain genomes for metagenomic binning, comparative biology and taxonomic classification.</title>
        <authorList>
            <person name="Goeker M."/>
        </authorList>
    </citation>
    <scope>NUCLEOTIDE SEQUENCE [LARGE SCALE GENOMIC DNA]</scope>
    <source>
        <strain evidence="3 4">DSM 29007</strain>
    </source>
</reference>
<dbReference type="EMBL" id="JACHIA010000007">
    <property type="protein sequence ID" value="MBB6071127.1"/>
    <property type="molecule type" value="Genomic_DNA"/>
</dbReference>
<gene>
    <name evidence="3" type="ORF">HNQ61_002751</name>
</gene>
<dbReference type="RefSeq" id="WP_170033738.1">
    <property type="nucleotide sequence ID" value="NZ_JABDTL010000001.1"/>
</dbReference>
<feature type="domain" description="CHAT" evidence="2">
    <location>
        <begin position="800"/>
        <end position="1074"/>
    </location>
</feature>
<organism evidence="3 4">
    <name type="scientific">Longimicrobium terrae</name>
    <dbReference type="NCBI Taxonomy" id="1639882"/>
    <lineage>
        <taxon>Bacteria</taxon>
        <taxon>Pseudomonadati</taxon>
        <taxon>Gemmatimonadota</taxon>
        <taxon>Longimicrobiia</taxon>
        <taxon>Longimicrobiales</taxon>
        <taxon>Longimicrobiaceae</taxon>
        <taxon>Longimicrobium</taxon>
    </lineage>
</organism>
<keyword evidence="4" id="KW-1185">Reference proteome</keyword>
<dbReference type="Pfam" id="PF12770">
    <property type="entry name" value="CHAT"/>
    <property type="match status" value="1"/>
</dbReference>
<sequence>MYSNLAATIFSHSWSNLHPSSTGQLPTPAVSLPTRSTEPRPNAPTKRLLLPLAALAVVVCGGVACNDSRQAVARPPVMEELVRAMPARVFTPRLSIPTAYRPCMPDKVHAGDIPRERCGEAGDTRLNLRKLAAAGDSFDPDSARASGVSGLVWRNSDEGALDDAIQALERALRLSSDSVPLLVDLSAAHMLRAEHSQNAFDLLVSLERALEAMSLDSTDVDAAFNAALAIERIGLQTEAVKAWEAYLSLDSASPWAADARRSLRVLRAIPPPLPDPVAGASAAQLRAFVARDRQRAREFGFADVLGAWGGAVLRGDTAATTAAAQLALAEGLAAALDRPDGLVDHSLADAVEAIHEAAGDTSATAALARAHKAFFAGVEHHRKGEIEQAGAAFKLVVDATPPSRVLKQYAEAHYAAMAQFFERDRLAKPLLERALAHVDTAQYPSLAARTLWFVANLKQKQIDYAPAPEQYLKSSSMFAQLGETENQATTLGNAGEVEHARGDRLVAYRQLHRAVTLLRGHRKSIRLPNLLTALSGVALDDGLTRAAFVLQEEGAGVALGLKTTPYAMVEALTARARMRMENGDETGARRDIDSAKVFAAQITDSSVVEWTENLVRFGRLVVEHPPLGAVYDSAAEFFRGEPTWLVPTLILRSEARHAALDDEGALKDLDLAMTYVRDAGSTEAAWLRAAVLDKQREHVDRMVMLAVRRGSPKEALAALERGRVSLFAARGAAAGPPRSRRGETAVEIALIGDTLLTWTVRGDSVSMVCDTVSRGDLLRQIERVGIALEASASAATVNARLSSLYDLLLRPVAGHLGGSEAPVVFLVDGEIAAIPFAALRDSASGRYLIQDHPIRYAATLADAAAPPLAWQAGGRALLVGNPTFNARFYPRLNPLPSAGLEADSLGGVYPDHTILKDSRATVEAFMAEARRARIIHYAGHSLFDDTRPERSYLLLAGADTTGRLRAVEVEKMDLHGVRLVVLSACRTLRARQGRSGGFAGLSRSLLVAGAGGVVGAMWEVDDGLTLPVMVAFHEVYAKSGDPAAALRAAQVEMITSPDVDQTSPAVWAAFRYAGP</sequence>
<protein>
    <submittedName>
        <fullName evidence="3">CHAT domain-containing protein/tetratricopeptide (TPR) repeat protein</fullName>
    </submittedName>
</protein>
<evidence type="ECO:0000313" key="3">
    <source>
        <dbReference type="EMBL" id="MBB6071127.1"/>
    </source>
</evidence>
<dbReference type="InterPro" id="IPR024983">
    <property type="entry name" value="CHAT_dom"/>
</dbReference>
<dbReference type="Proteomes" id="UP000582837">
    <property type="component" value="Unassembled WGS sequence"/>
</dbReference>
<evidence type="ECO:0000259" key="2">
    <source>
        <dbReference type="Pfam" id="PF12770"/>
    </source>
</evidence>
<dbReference type="Gene3D" id="1.25.40.10">
    <property type="entry name" value="Tetratricopeptide repeat domain"/>
    <property type="match status" value="2"/>
</dbReference>
<dbReference type="SUPFAM" id="SSF48452">
    <property type="entry name" value="TPR-like"/>
    <property type="match status" value="2"/>
</dbReference>
<feature type="region of interest" description="Disordered" evidence="1">
    <location>
        <begin position="18"/>
        <end position="44"/>
    </location>
</feature>
<name>A0A841GZE5_9BACT</name>
<evidence type="ECO:0000313" key="4">
    <source>
        <dbReference type="Proteomes" id="UP000582837"/>
    </source>
</evidence>
<dbReference type="PANTHER" id="PTHR10098">
    <property type="entry name" value="RAPSYN-RELATED"/>
    <property type="match status" value="1"/>
</dbReference>
<comment type="caution">
    <text evidence="3">The sequence shown here is derived from an EMBL/GenBank/DDBJ whole genome shotgun (WGS) entry which is preliminary data.</text>
</comment>
<dbReference type="InterPro" id="IPR011990">
    <property type="entry name" value="TPR-like_helical_dom_sf"/>
</dbReference>
<evidence type="ECO:0000256" key="1">
    <source>
        <dbReference type="SAM" id="MobiDB-lite"/>
    </source>
</evidence>
<proteinExistence type="predicted"/>
<accession>A0A841GZE5</accession>
<dbReference type="AlphaFoldDB" id="A0A841GZE5"/>